<dbReference type="Proteomes" id="UP000008458">
    <property type="component" value="Chromosome"/>
</dbReference>
<gene>
    <name evidence="1" type="ordered locus">Ahos_1436</name>
</gene>
<keyword evidence="2" id="KW-1185">Reference proteome</keyword>
<reference key="2">
    <citation type="journal article" date="2011" name="Extremophiles">
        <title>Genomic analyses of Acidianus hospitalis W1 a host for studying crenarchaeal virus and plasmid life cycles.</title>
        <authorList>
            <person name="You X.Y."/>
            <person name="Liu C."/>
            <person name="Wang S.Y."/>
            <person name="Jiang C.Y."/>
            <person name="Shah S.A."/>
            <person name="Prangishvili D."/>
            <person name="Liu S.J."/>
            <person name="Garrett R.A."/>
        </authorList>
    </citation>
    <scope>NUCLEOTIDE SEQUENCE</scope>
    <source>
        <strain>W1</strain>
    </source>
</reference>
<accession>F4B517</accession>
<dbReference type="EMBL" id="CP002535">
    <property type="protein sequence ID" value="AEE94319.1"/>
    <property type="molecule type" value="Genomic_DNA"/>
</dbReference>
<dbReference type="eggNOG" id="arCOG07720">
    <property type="taxonomic scope" value="Archaea"/>
</dbReference>
<evidence type="ECO:0000313" key="2">
    <source>
        <dbReference type="Proteomes" id="UP000008458"/>
    </source>
</evidence>
<proteinExistence type="predicted"/>
<sequence length="416" mass="46769">MLNVNTSIDIIKDAVTCILTKMKGDMRFYPALAVSSIVSKAVKNIFQVIRHGVVIQTPKGNYYYIGGASEYWESSIYAFQASVKFRNNTKHLADKMKGKNVVVIKVRKINSELPQFNPVEGYLPLEPTGAIMTNYLPDLTIQPFSDTEVPGNLIYESNEHYTADVLSKILRVISTRPPFPYMVIATISKQATFKVPPAVQAYVPFPASVMDELCKFFLLGRFKEYCSDLVSNTSYNEAIVGAPLFTTLDCYKPVSLIGLVYDGEMLNNSFARLSVIEPPPHTDGEMLDYANKLGVGEILELSIRGEEYAKKGAKAISSAYGLSPVVANYITNYITWSENEDEMVREAEPYVELVRSTIKQVRKEMDKMRDNRPTEVIEECLARQDIEENCLEVEGCVDLYSATLECLHPELFKDEV</sequence>
<evidence type="ECO:0000313" key="1">
    <source>
        <dbReference type="EMBL" id="AEE94319.1"/>
    </source>
</evidence>
<dbReference type="AlphaFoldDB" id="F4B517"/>
<name>F4B517_ACIHW</name>
<organism evidence="1 2">
    <name type="scientific">Acidianus hospitalis (strain W1)</name>
    <dbReference type="NCBI Taxonomy" id="933801"/>
    <lineage>
        <taxon>Archaea</taxon>
        <taxon>Thermoproteota</taxon>
        <taxon>Thermoprotei</taxon>
        <taxon>Sulfolobales</taxon>
        <taxon>Sulfolobaceae</taxon>
        <taxon>Acidianus</taxon>
    </lineage>
</organism>
<dbReference type="KEGG" id="aho:Ahos_1436"/>
<reference evidence="1 2" key="1">
    <citation type="journal article" date="2011" name="Extremophiles">
        <title>Genomic analysis of Acidianus hospitalis W1 a host for studying crenarchaeal virus and plasmid life cycles.</title>
        <authorList>
            <person name="You X.Y."/>
            <person name="Liu C."/>
            <person name="Wang S.Y."/>
            <person name="Jiang C.Y."/>
            <person name="Shah S.A."/>
            <person name="Prangishvili D."/>
            <person name="She Q."/>
            <person name="Liu S.J."/>
            <person name="Garrett R.A."/>
        </authorList>
    </citation>
    <scope>NUCLEOTIDE SEQUENCE [LARGE SCALE GENOMIC DNA]</scope>
    <source>
        <strain evidence="1 2">W1</strain>
    </source>
</reference>
<protein>
    <submittedName>
        <fullName evidence="1">Uncharacterized protein</fullName>
    </submittedName>
</protein>
<dbReference type="HOGENOM" id="CLU_592650_0_0_2"/>